<dbReference type="Proteomes" id="UP000283479">
    <property type="component" value="Unassembled WGS sequence"/>
</dbReference>
<gene>
    <name evidence="1" type="ORF">EGT50_01570</name>
</gene>
<evidence type="ECO:0000313" key="1">
    <source>
        <dbReference type="EMBL" id="RVW05329.1"/>
    </source>
</evidence>
<reference evidence="1 2" key="1">
    <citation type="submission" date="2018-11" db="EMBL/GenBank/DDBJ databases">
        <title>Rhodococcus spongicola sp. nov. and Rhodococcus xishaensis sp. nov. from marine sponges.</title>
        <authorList>
            <person name="Li L."/>
            <person name="Lin H.W."/>
        </authorList>
    </citation>
    <scope>NUCLEOTIDE SEQUENCE [LARGE SCALE GENOMIC DNA]</scope>
    <source>
        <strain evidence="1 2">LHW51113</strain>
    </source>
</reference>
<keyword evidence="2" id="KW-1185">Reference proteome</keyword>
<proteinExistence type="predicted"/>
<comment type="caution">
    <text evidence="1">The sequence shown here is derived from an EMBL/GenBank/DDBJ whole genome shotgun (WGS) entry which is preliminary data.</text>
</comment>
<name>A0A3S3BNC7_9NOCA</name>
<accession>A0A3S3BNC7</accession>
<sequence>MLWRVLSGIEKVVVTVSAHQLDSFRSVEGRARQQWARSLADRGESWRDAGLHLVDSQPDSEMVDHLVYRFEGTTVECVSVS</sequence>
<dbReference type="EMBL" id="RKLO01000001">
    <property type="protein sequence ID" value="RVW05329.1"/>
    <property type="molecule type" value="Genomic_DNA"/>
</dbReference>
<protein>
    <submittedName>
        <fullName evidence="1">Uncharacterized protein</fullName>
    </submittedName>
</protein>
<evidence type="ECO:0000313" key="2">
    <source>
        <dbReference type="Proteomes" id="UP000283479"/>
    </source>
</evidence>
<organism evidence="1 2">
    <name type="scientific">Rhodococcus xishaensis</name>
    <dbReference type="NCBI Taxonomy" id="2487364"/>
    <lineage>
        <taxon>Bacteria</taxon>
        <taxon>Bacillati</taxon>
        <taxon>Actinomycetota</taxon>
        <taxon>Actinomycetes</taxon>
        <taxon>Mycobacteriales</taxon>
        <taxon>Nocardiaceae</taxon>
        <taxon>Rhodococcus</taxon>
    </lineage>
</organism>
<dbReference type="AlphaFoldDB" id="A0A3S3BNC7"/>